<dbReference type="AlphaFoldDB" id="A0AAV9LWC2"/>
<proteinExistence type="predicted"/>
<dbReference type="PANTHER" id="PTHR33108:SF64">
    <property type="entry name" value="DUF1677 FAMILY PROTEIN"/>
    <property type="match status" value="1"/>
</dbReference>
<dbReference type="EMBL" id="JAWPEI010000004">
    <property type="protein sequence ID" value="KAK4729953.1"/>
    <property type="molecule type" value="Genomic_DNA"/>
</dbReference>
<keyword evidence="2" id="KW-1185">Reference proteome</keyword>
<dbReference type="InterPro" id="IPR012876">
    <property type="entry name" value="DUF1677_pln"/>
</dbReference>
<dbReference type="Pfam" id="PF07911">
    <property type="entry name" value="DUF1677"/>
    <property type="match status" value="1"/>
</dbReference>
<evidence type="ECO:0000313" key="1">
    <source>
        <dbReference type="EMBL" id="KAK4729953.1"/>
    </source>
</evidence>
<name>A0AAV9LWC2_9SOLN</name>
<evidence type="ECO:0000313" key="2">
    <source>
        <dbReference type="Proteomes" id="UP001311915"/>
    </source>
</evidence>
<dbReference type="PANTHER" id="PTHR33108">
    <property type="entry name" value="OS01G0745000 PROTEIN"/>
    <property type="match status" value="1"/>
</dbReference>
<accession>A0AAV9LWC2</accession>
<organism evidence="1 2">
    <name type="scientific">Solanum pinnatisectum</name>
    <name type="common">tansyleaf nightshade</name>
    <dbReference type="NCBI Taxonomy" id="50273"/>
    <lineage>
        <taxon>Eukaryota</taxon>
        <taxon>Viridiplantae</taxon>
        <taxon>Streptophyta</taxon>
        <taxon>Embryophyta</taxon>
        <taxon>Tracheophyta</taxon>
        <taxon>Spermatophyta</taxon>
        <taxon>Magnoliopsida</taxon>
        <taxon>eudicotyledons</taxon>
        <taxon>Gunneridae</taxon>
        <taxon>Pentapetalae</taxon>
        <taxon>asterids</taxon>
        <taxon>lamiids</taxon>
        <taxon>Solanales</taxon>
        <taxon>Solanaceae</taxon>
        <taxon>Solanoideae</taxon>
        <taxon>Solaneae</taxon>
        <taxon>Solanum</taxon>
    </lineage>
</organism>
<comment type="caution">
    <text evidence="1">The sequence shown here is derived from an EMBL/GenBank/DDBJ whole genome shotgun (WGS) entry which is preliminary data.</text>
</comment>
<sequence length="139" mass="15515">MMRKEAAANVTGIETQMKNEVQFVKCECCGLTEECTEAYIARVRERNEGQWICGLCAEAVKDEMVRSSSERRIGRDEALNRHMTFCKKFRAKSLPPNPTGELISAVKQLLLRSLDSPRSNPVSRGGLVRSQSCFSAIDG</sequence>
<gene>
    <name evidence="1" type="ORF">R3W88_022941</name>
</gene>
<protein>
    <recommendedName>
        <fullName evidence="3">DUF1677 family protein</fullName>
    </recommendedName>
</protein>
<dbReference type="Proteomes" id="UP001311915">
    <property type="component" value="Unassembled WGS sequence"/>
</dbReference>
<evidence type="ECO:0008006" key="3">
    <source>
        <dbReference type="Google" id="ProtNLM"/>
    </source>
</evidence>
<reference evidence="1 2" key="1">
    <citation type="submission" date="2023-10" db="EMBL/GenBank/DDBJ databases">
        <title>Genome-Wide Identification Analysis in wild type Solanum Pinnatisectum Reveals Some Genes Defensing Phytophthora Infestans.</title>
        <authorList>
            <person name="Sun C."/>
        </authorList>
    </citation>
    <scope>NUCLEOTIDE SEQUENCE [LARGE SCALE GENOMIC DNA]</scope>
    <source>
        <strain evidence="1">LQN</strain>
        <tissue evidence="1">Leaf</tissue>
    </source>
</reference>